<dbReference type="RefSeq" id="WP_098038146.1">
    <property type="nucleotide sequence ID" value="NZ_CWGJ01000011.1"/>
</dbReference>
<dbReference type="EMBL" id="CWGJ01000011">
    <property type="protein sequence ID" value="CRX38305.1"/>
    <property type="molecule type" value="Genomic_DNA"/>
</dbReference>
<evidence type="ECO:0000313" key="2">
    <source>
        <dbReference type="Proteomes" id="UP000220251"/>
    </source>
</evidence>
<sequence length="246" mass="28294">MQEMQSASPLSPTFYTPECSYPGPVEVPERVSCNLIESNSSRLNSRGWISFDTPQQILGRQKIQDVCAALYQMPAAKDRQMSAAEDPLILKTLQKPQAQDITKIVWTFMHLFIDRKITPEEEPKDRITLSHVLIQFFRKNYTLAPNVVPEILNYAITCYAYVAANGFYKHMQDKYPIPLCIAPYQKDASILYTALYDGLTIDFPDYNFDTDYVESMGMSALIYVNDIRRNQQKSLGEVFFQRKNLT</sequence>
<evidence type="ECO:0000313" key="1">
    <source>
        <dbReference type="EMBL" id="CRX38305.1"/>
    </source>
</evidence>
<dbReference type="AlphaFoldDB" id="A0A0H5E4Y5"/>
<dbReference type="Proteomes" id="UP000220251">
    <property type="component" value="Unassembled WGS sequence"/>
</dbReference>
<protein>
    <submittedName>
        <fullName evidence="1">Uncharacterized protein</fullName>
    </submittedName>
</protein>
<accession>A0A0H5E4Y5</accession>
<proteinExistence type="predicted"/>
<keyword evidence="2" id="KW-1185">Reference proteome</keyword>
<organism evidence="1 2">
    <name type="scientific">Estrella lausannensis</name>
    <dbReference type="NCBI Taxonomy" id="483423"/>
    <lineage>
        <taxon>Bacteria</taxon>
        <taxon>Pseudomonadati</taxon>
        <taxon>Chlamydiota</taxon>
        <taxon>Chlamydiia</taxon>
        <taxon>Parachlamydiales</taxon>
        <taxon>Candidatus Criblamydiaceae</taxon>
        <taxon>Estrella</taxon>
    </lineage>
</organism>
<name>A0A0H5E4Y5_9BACT</name>
<gene>
    <name evidence="1" type="ORF">ELAC_0959</name>
</gene>
<reference evidence="2" key="1">
    <citation type="submission" date="2015-06" db="EMBL/GenBank/DDBJ databases">
        <authorList>
            <person name="Bertelli C."/>
        </authorList>
    </citation>
    <scope>NUCLEOTIDE SEQUENCE [LARGE SCALE GENOMIC DNA]</scope>
    <source>
        <strain evidence="2">CRIB-30</strain>
    </source>
</reference>